<feature type="region of interest" description="Disordered" evidence="1">
    <location>
        <begin position="359"/>
        <end position="653"/>
    </location>
</feature>
<feature type="compositionally biased region" description="Low complexity" evidence="1">
    <location>
        <begin position="477"/>
        <end position="492"/>
    </location>
</feature>
<sequence>MARRYIPPPTPKVIRKPEPSKADDKMFRGCYTKDDMAKLPTQVIRHYAMRHQVSINLPKEEILNQLYADRKYIFKARHAPNFRTTLLEDQLCEKYDIPWRDAKKEQKVLATSFAMVWQWGSKREKTSLNWFERALAKRLAKRREEFAHKPGSSKIIDKQYIKMLTFRCRRQYYAGLPPGVRRFFSPPLDPRKPSRKRFDSPCFGAARDQLCAALEEIEKDAVFPGRTPSYIKHIALPLEFGFREPFFKLPKALHSSEHHRIPAHRLPSFAMLDDTAYQHCVLVSPSQLLSRRKHKMSYIGLPEAVLGRCADWSHTTLLVLDHASRESLVEMRVSKAQQGSSSRLMTTFANDHPIQRLHRPRTTVQPEGIQKAKRRDTPHVSVRYERRDFSTPIVGSSQRDRGPVPEGSRPRRNAFVDLLINAPGSPPATPRRTYQLEHQDNQPRLPTPSPEYEPPQRRDTPRPMRAPHLQPFYLSDPSNASGSRRSRSQSNSPPAPARLPSTPSPPRATMRSQRSASRTSPSPPPAAPVEAGSDDRMGREENEDDQQGEQQPEGDQDGQPGDQDEQPGDPPEYEDSWDVPLPEWSFGARSGDGDDQDDWTDESAAGGGGGGGNGDGGPPGGGGGGDDGSSSDDDDDEGQDEGRAKERGKKSEKNYFDSSDLTVDIPPLLLQSKDDLRYRDIALVYPPKGAQATNPKWLDAMGSRIVAERQSLVKLQQYVERELQIANADLDVALVELNDERVQFHELVDTIRGMSGNVAADEFLALAHSKLEEKEKDDMNHTKVWDGIYNFRTAHPDPLLYDPASSSPVKDTEDESYQSFHMPPPSDGPRPDDAPSSSPSGDGGPGSGGGRIFRSANRNKTARNPNRPPSDEDFSGKKSKRAFSSIREPADNDDADPDLARPTKLHRRIGREFACVFDDKYRDVALKDRLVVQNGLTAEDAESLFQHPPRAHWQFGDRPVVPLPNPTQPAAPAQEQLAALPALPNRPRLRLQPQPQPDLEDRPPHVDDLPPPRRRRRRDSDRPSARPGVVRRRIHAAPANAEAGPSGSRSRSGSVQPPPVFMAPPPPVAGPSDSQVPRAAPVFFLPPAAVAAGPSAPQAEPAAPFPAEPGSSMTGQEVPAPPASTTAPGHSSPQSQDNANVDQANESEVEGGHTSFLATLGDMAAGMIPSSFRGSLAFQMPTWPRATQSQQQQENQGVAGPFPTDYEEPISPPSENYTAVNNSFVAKRRGEPIN</sequence>
<evidence type="ECO:0000313" key="2">
    <source>
        <dbReference type="EMBL" id="TCD66968.1"/>
    </source>
</evidence>
<feature type="compositionally biased region" description="Gly residues" evidence="1">
    <location>
        <begin position="841"/>
        <end position="851"/>
    </location>
</feature>
<dbReference type="AlphaFoldDB" id="A0A4R0RT20"/>
<evidence type="ECO:0000313" key="3">
    <source>
        <dbReference type="Proteomes" id="UP000292702"/>
    </source>
</evidence>
<accession>A0A4R0RT20</accession>
<feature type="compositionally biased region" description="Basic and acidic residues" evidence="1">
    <location>
        <begin position="640"/>
        <end position="653"/>
    </location>
</feature>
<feature type="compositionally biased region" description="Acidic residues" evidence="1">
    <location>
        <begin position="541"/>
        <end position="577"/>
    </location>
</feature>
<protein>
    <submittedName>
        <fullName evidence="2">Uncharacterized protein</fullName>
    </submittedName>
</protein>
<feature type="region of interest" description="Disordered" evidence="1">
    <location>
        <begin position="1091"/>
        <end position="1155"/>
    </location>
</feature>
<feature type="region of interest" description="Disordered" evidence="1">
    <location>
        <begin position="799"/>
        <end position="901"/>
    </location>
</feature>
<feature type="compositionally biased region" description="Gly residues" evidence="1">
    <location>
        <begin position="605"/>
        <end position="627"/>
    </location>
</feature>
<comment type="caution">
    <text evidence="2">The sequence shown here is derived from an EMBL/GenBank/DDBJ whole genome shotgun (WGS) entry which is preliminary data.</text>
</comment>
<feature type="region of interest" description="Disordered" evidence="1">
    <location>
        <begin position="955"/>
        <end position="974"/>
    </location>
</feature>
<feature type="region of interest" description="Disordered" evidence="1">
    <location>
        <begin position="981"/>
        <end position="1078"/>
    </location>
</feature>
<feature type="compositionally biased region" description="Basic and acidic residues" evidence="1">
    <location>
        <begin position="999"/>
        <end position="1011"/>
    </location>
</feature>
<feature type="region of interest" description="Disordered" evidence="1">
    <location>
        <begin position="1"/>
        <end position="21"/>
    </location>
</feature>
<feature type="region of interest" description="Disordered" evidence="1">
    <location>
        <begin position="1179"/>
        <end position="1218"/>
    </location>
</feature>
<feature type="compositionally biased region" description="Polar residues" evidence="1">
    <location>
        <begin position="1123"/>
        <end position="1146"/>
    </location>
</feature>
<keyword evidence="3" id="KW-1185">Reference proteome</keyword>
<feature type="compositionally biased region" description="Low complexity" evidence="1">
    <location>
        <begin position="981"/>
        <end position="993"/>
    </location>
</feature>
<evidence type="ECO:0000256" key="1">
    <source>
        <dbReference type="SAM" id="MobiDB-lite"/>
    </source>
</evidence>
<reference evidence="2 3" key="1">
    <citation type="submission" date="2018-11" db="EMBL/GenBank/DDBJ databases">
        <title>Genome assembly of Steccherinum ochraceum LE-BIN_3174, the white-rot fungus of the Steccherinaceae family (The Residual Polyporoid clade, Polyporales, Basidiomycota).</title>
        <authorList>
            <person name="Fedorova T.V."/>
            <person name="Glazunova O.A."/>
            <person name="Landesman E.O."/>
            <person name="Moiseenko K.V."/>
            <person name="Psurtseva N.V."/>
            <person name="Savinova O.S."/>
            <person name="Shakhova N.V."/>
            <person name="Tyazhelova T.V."/>
            <person name="Vasina D.V."/>
        </authorList>
    </citation>
    <scope>NUCLEOTIDE SEQUENCE [LARGE SCALE GENOMIC DNA]</scope>
    <source>
        <strain evidence="2 3">LE-BIN_3174</strain>
    </source>
</reference>
<feature type="compositionally biased region" description="Low complexity" evidence="1">
    <location>
        <begin position="511"/>
        <end position="520"/>
    </location>
</feature>
<dbReference type="Proteomes" id="UP000292702">
    <property type="component" value="Unassembled WGS sequence"/>
</dbReference>
<feature type="compositionally biased region" description="Acidic residues" evidence="1">
    <location>
        <begin position="629"/>
        <end position="639"/>
    </location>
</feature>
<organism evidence="2 3">
    <name type="scientific">Steccherinum ochraceum</name>
    <dbReference type="NCBI Taxonomy" id="92696"/>
    <lineage>
        <taxon>Eukaryota</taxon>
        <taxon>Fungi</taxon>
        <taxon>Dikarya</taxon>
        <taxon>Basidiomycota</taxon>
        <taxon>Agaricomycotina</taxon>
        <taxon>Agaricomycetes</taxon>
        <taxon>Polyporales</taxon>
        <taxon>Steccherinaceae</taxon>
        <taxon>Steccherinum</taxon>
    </lineage>
</organism>
<feature type="compositionally biased region" description="Low complexity" evidence="1">
    <location>
        <begin position="1091"/>
        <end position="1102"/>
    </location>
</feature>
<gene>
    <name evidence="2" type="ORF">EIP91_000697</name>
</gene>
<feature type="compositionally biased region" description="Pro residues" evidence="1">
    <location>
        <begin position="493"/>
        <end position="506"/>
    </location>
</feature>
<proteinExistence type="predicted"/>
<feature type="compositionally biased region" description="Pro residues" evidence="1">
    <location>
        <begin position="1056"/>
        <end position="1069"/>
    </location>
</feature>
<feature type="compositionally biased region" description="Polar residues" evidence="1">
    <location>
        <begin position="1185"/>
        <end position="1196"/>
    </location>
</feature>
<feature type="compositionally biased region" description="Basic and acidic residues" evidence="1">
    <location>
        <begin position="375"/>
        <end position="389"/>
    </location>
</feature>
<feature type="compositionally biased region" description="Pro residues" evidence="1">
    <location>
        <begin position="1"/>
        <end position="11"/>
    </location>
</feature>
<name>A0A4R0RT20_9APHY</name>
<dbReference type="EMBL" id="RWJN01000115">
    <property type="protein sequence ID" value="TCD66968.1"/>
    <property type="molecule type" value="Genomic_DNA"/>
</dbReference>